<reference evidence="2" key="1">
    <citation type="submission" date="2019-05" db="EMBL/GenBank/DDBJ databases">
        <title>Methanoculleus sp. FWC-SCC1, a methanogenic archaeon isolated from deep marine cold seep.</title>
        <authorList>
            <person name="Chen Y.-W."/>
            <person name="Chen S.-C."/>
            <person name="Teng N.-H."/>
            <person name="Lai M.-C."/>
        </authorList>
    </citation>
    <scope>NUCLEOTIDE SEQUENCE</scope>
    <source>
        <strain evidence="2">FWC-SCC1</strain>
    </source>
</reference>
<accession>A0ABT8MCE5</accession>
<keyword evidence="1" id="KW-0238">DNA-binding</keyword>
<keyword evidence="3" id="KW-1185">Reference proteome</keyword>
<dbReference type="Proteomes" id="UP001168338">
    <property type="component" value="Unassembled WGS sequence"/>
</dbReference>
<comment type="caution">
    <text evidence="2">The sequence shown here is derived from an EMBL/GenBank/DDBJ whole genome shotgun (WGS) entry which is preliminary data.</text>
</comment>
<dbReference type="InterPro" id="IPR012340">
    <property type="entry name" value="NA-bd_OB-fold"/>
</dbReference>
<dbReference type="PANTHER" id="PTHR13356">
    <property type="entry name" value="OB FOLD NUCLEIC ACID BINDING PROTEIN-RELATED"/>
    <property type="match status" value="1"/>
</dbReference>
<sequence length="426" mass="45234">MRFHYLLVDDLVTREAFEERVGETIAASGDLLDEQTAAMVVVREMGRAHVKIQDVSAASSLVCFFAKVVSVGAAREFEREDGTTGAVANVVVGDETGRARVVLWDEKAEAVGEIAAGDVLEVLGRPKGGVPPEVHATALQKAACEITCTETAAGSARAAPADGDLLVRLIAKRPLRTFTRRDGTPGEMVEAVVGDAAGVARLVAWVPALLEEFEPGATIRITGAAVKTGEQGAEYSLGESGTVAFEDAEIAVPTTPIAEVREGETYSVSGRVVGLQPPRCFTTRDGRTSWVRNLKIADATGEVPLVLWGDDAQEHLVSGDTIEVYNAAARSGRYNPLELSLGRGGALLVRSDEAEEIDLAGTVIATPLGVCIDTGAACYLIDVPLPVGVEVRIQGTLHRKRIAVRHYEAVIPDAECLMMRARRLVT</sequence>
<evidence type="ECO:0000313" key="2">
    <source>
        <dbReference type="EMBL" id="MDN7025561.1"/>
    </source>
</evidence>
<proteinExistence type="predicted"/>
<dbReference type="Gene3D" id="2.40.50.140">
    <property type="entry name" value="Nucleic acid-binding proteins"/>
    <property type="match status" value="3"/>
</dbReference>
<gene>
    <name evidence="2" type="ORF">FGU65_11780</name>
</gene>
<dbReference type="CDD" id="cd04491">
    <property type="entry name" value="SoSSB_OBF"/>
    <property type="match status" value="3"/>
</dbReference>
<organism evidence="2 3">
    <name type="scientific">Methanoculleus frigidifontis</name>
    <dbReference type="NCBI Taxonomy" id="2584085"/>
    <lineage>
        <taxon>Archaea</taxon>
        <taxon>Methanobacteriati</taxon>
        <taxon>Methanobacteriota</taxon>
        <taxon>Stenosarchaea group</taxon>
        <taxon>Methanomicrobia</taxon>
        <taxon>Methanomicrobiales</taxon>
        <taxon>Methanomicrobiaceae</taxon>
        <taxon>Methanoculleus</taxon>
    </lineage>
</organism>
<evidence type="ECO:0000313" key="3">
    <source>
        <dbReference type="Proteomes" id="UP001168338"/>
    </source>
</evidence>
<dbReference type="InterPro" id="IPR051231">
    <property type="entry name" value="SOSS-B"/>
</dbReference>
<name>A0ABT8MCE5_9EURY</name>
<dbReference type="EMBL" id="VCYH01000008">
    <property type="protein sequence ID" value="MDN7025561.1"/>
    <property type="molecule type" value="Genomic_DNA"/>
</dbReference>
<evidence type="ECO:0000256" key="1">
    <source>
        <dbReference type="ARBA" id="ARBA00023125"/>
    </source>
</evidence>
<dbReference type="PANTHER" id="PTHR13356:SF0">
    <property type="entry name" value="SOSS COMPLEX SUBUNIT B HOMOLOG"/>
    <property type="match status" value="1"/>
</dbReference>
<dbReference type="SUPFAM" id="SSF50249">
    <property type="entry name" value="Nucleic acid-binding proteins"/>
    <property type="match status" value="3"/>
</dbReference>
<protein>
    <submittedName>
        <fullName evidence="2">Nucleotide-binding protein</fullName>
    </submittedName>
</protein>
<dbReference type="RefSeq" id="WP_301664723.1">
    <property type="nucleotide sequence ID" value="NZ_VCYH01000008.1"/>
</dbReference>